<evidence type="ECO:0000259" key="5">
    <source>
        <dbReference type="SMART" id="SM01158"/>
    </source>
</evidence>
<evidence type="ECO:0000313" key="6">
    <source>
        <dbReference type="EMBL" id="KAF2405010.1"/>
    </source>
</evidence>
<keyword evidence="2" id="KW-0812">Transmembrane</keyword>
<dbReference type="InterPro" id="IPR013636">
    <property type="entry name" value="ARMH3_C"/>
</dbReference>
<evidence type="ECO:0000256" key="4">
    <source>
        <dbReference type="ARBA" id="ARBA00023136"/>
    </source>
</evidence>
<dbReference type="AlphaFoldDB" id="A0A6G1I9Q2"/>
<dbReference type="GO" id="GO:0005829">
    <property type="term" value="C:cytosol"/>
    <property type="evidence" value="ECO:0007669"/>
    <property type="project" value="TreeGrafter"/>
</dbReference>
<accession>A0A6G1I9Q2</accession>
<gene>
    <name evidence="6" type="ORF">EJ06DRAFT_468716</name>
</gene>
<dbReference type="InterPro" id="IPR039868">
    <property type="entry name" value="ARMD3-like"/>
</dbReference>
<name>A0A6G1I9Q2_9PEZI</name>
<dbReference type="PANTHER" id="PTHR13608:SF3">
    <property type="entry name" value="ARMADILLO-LIKE HELICAL DOMAIN-CONTAINING PROTEIN 3"/>
    <property type="match status" value="1"/>
</dbReference>
<sequence length="626" mass="70318">MEASPLSQQSRPETFQPKVVHLYESLFKEDEEVEKSEGFWQEFFLLKPDPASLKRILTELSPDDLLHLRAHPQQLVIRAVARIKAGVVPSDEVALDTLTVFLGSVLNKKYTNPSSDIISVLTGLHDADAVFSDFVGALDTAIRNGRTTELRLKAIRAALAMVSGAYQTGLISYFTHRDMFPALMKFIQDSQTPSNNVDPFVLLGLLVNYNKFEFQNPYRLRLDDFVNDATIKKVVTSIGATCILARDKYITVQEDLPEAWSLGSTLAYIGLGVLAPSSRPTTPVLTVEEMKSRFTALPGPEAAILLSTYDFSHANKLFCFNLISLPAEEKLLPSPISAFLSFTSYLTQHAHRSSRASHYLYISLYTLQILIEDPTLAKQMCSDESKTAVRLCRQRQPYLPLVRGDRVLITTVLDILVDGINHNLRRRLDAELYNLFLGILLRAISCLGRSRIRLTYHWSHLWRSLLSFIRFLCSYSADLKGVTGMPTLVDTLVNLIALSLSTGESFLPDAAPYDDLFYKLVETGDILTKFRDAYDLSKRSRSGSIDTLISVSRHYHSLLEGKNKTTTLSPREVHKVIQQGYETLSIEAKAGLDHFEKYREADHRPVLKRLARIAVEDAKGLIAAEK</sequence>
<organism evidence="6 7">
    <name type="scientific">Trichodelitschia bisporula</name>
    <dbReference type="NCBI Taxonomy" id="703511"/>
    <lineage>
        <taxon>Eukaryota</taxon>
        <taxon>Fungi</taxon>
        <taxon>Dikarya</taxon>
        <taxon>Ascomycota</taxon>
        <taxon>Pezizomycotina</taxon>
        <taxon>Dothideomycetes</taxon>
        <taxon>Dothideomycetes incertae sedis</taxon>
        <taxon>Phaeotrichales</taxon>
        <taxon>Phaeotrichaceae</taxon>
        <taxon>Trichodelitschia</taxon>
    </lineage>
</organism>
<dbReference type="PANTHER" id="PTHR13608">
    <property type="entry name" value="ARMADILLO-LIKE HELICAL DOMAIN-CONTAINING PROTEIN 3"/>
    <property type="match status" value="1"/>
</dbReference>
<reference evidence="6" key="1">
    <citation type="journal article" date="2020" name="Stud. Mycol.">
        <title>101 Dothideomycetes genomes: a test case for predicting lifestyles and emergence of pathogens.</title>
        <authorList>
            <person name="Haridas S."/>
            <person name="Albert R."/>
            <person name="Binder M."/>
            <person name="Bloem J."/>
            <person name="Labutti K."/>
            <person name="Salamov A."/>
            <person name="Andreopoulos B."/>
            <person name="Baker S."/>
            <person name="Barry K."/>
            <person name="Bills G."/>
            <person name="Bluhm B."/>
            <person name="Cannon C."/>
            <person name="Castanera R."/>
            <person name="Culley D."/>
            <person name="Daum C."/>
            <person name="Ezra D."/>
            <person name="Gonzalez J."/>
            <person name="Henrissat B."/>
            <person name="Kuo A."/>
            <person name="Liang C."/>
            <person name="Lipzen A."/>
            <person name="Lutzoni F."/>
            <person name="Magnuson J."/>
            <person name="Mondo S."/>
            <person name="Nolan M."/>
            <person name="Ohm R."/>
            <person name="Pangilinan J."/>
            <person name="Park H.-J."/>
            <person name="Ramirez L."/>
            <person name="Alfaro M."/>
            <person name="Sun H."/>
            <person name="Tritt A."/>
            <person name="Yoshinaga Y."/>
            <person name="Zwiers L.-H."/>
            <person name="Turgeon B."/>
            <person name="Goodwin S."/>
            <person name="Spatafora J."/>
            <person name="Crous P."/>
            <person name="Grigoriev I."/>
        </authorList>
    </citation>
    <scope>NUCLEOTIDE SEQUENCE</scope>
    <source>
        <strain evidence="6">CBS 262.69</strain>
    </source>
</reference>
<dbReference type="Pfam" id="PF08427">
    <property type="entry name" value="ARMH3_C"/>
    <property type="match status" value="1"/>
</dbReference>
<protein>
    <submittedName>
        <fullName evidence="6">DUF1741-domain-containing protein</fullName>
    </submittedName>
</protein>
<evidence type="ECO:0000256" key="2">
    <source>
        <dbReference type="ARBA" id="ARBA00022692"/>
    </source>
</evidence>
<comment type="subcellular location">
    <subcellularLocation>
        <location evidence="1">Membrane</location>
    </subcellularLocation>
</comment>
<keyword evidence="4" id="KW-0472">Membrane</keyword>
<dbReference type="GO" id="GO:0016020">
    <property type="term" value="C:membrane"/>
    <property type="evidence" value="ECO:0007669"/>
    <property type="project" value="UniProtKB-SubCell"/>
</dbReference>
<dbReference type="Proteomes" id="UP000799640">
    <property type="component" value="Unassembled WGS sequence"/>
</dbReference>
<evidence type="ECO:0000313" key="7">
    <source>
        <dbReference type="Proteomes" id="UP000799640"/>
    </source>
</evidence>
<dbReference type="SMART" id="SM01158">
    <property type="entry name" value="DUF1741"/>
    <property type="match status" value="1"/>
</dbReference>
<keyword evidence="7" id="KW-1185">Reference proteome</keyword>
<evidence type="ECO:0000256" key="3">
    <source>
        <dbReference type="ARBA" id="ARBA00022989"/>
    </source>
</evidence>
<dbReference type="OrthoDB" id="2012278at2759"/>
<evidence type="ECO:0000256" key="1">
    <source>
        <dbReference type="ARBA" id="ARBA00004370"/>
    </source>
</evidence>
<keyword evidence="3" id="KW-1133">Transmembrane helix</keyword>
<feature type="domain" description="Armadillo-like helical" evidence="5">
    <location>
        <begin position="400"/>
        <end position="622"/>
    </location>
</feature>
<proteinExistence type="predicted"/>
<dbReference type="EMBL" id="ML996687">
    <property type="protein sequence ID" value="KAF2405010.1"/>
    <property type="molecule type" value="Genomic_DNA"/>
</dbReference>